<organism evidence="5 6">
    <name type="scientific">Hevea brasiliensis</name>
    <name type="common">Para rubber tree</name>
    <name type="synonym">Siphonia brasiliensis</name>
    <dbReference type="NCBI Taxonomy" id="3981"/>
    <lineage>
        <taxon>Eukaryota</taxon>
        <taxon>Viridiplantae</taxon>
        <taxon>Streptophyta</taxon>
        <taxon>Embryophyta</taxon>
        <taxon>Tracheophyta</taxon>
        <taxon>Spermatophyta</taxon>
        <taxon>Magnoliopsida</taxon>
        <taxon>eudicotyledons</taxon>
        <taxon>Gunneridae</taxon>
        <taxon>Pentapetalae</taxon>
        <taxon>rosids</taxon>
        <taxon>fabids</taxon>
        <taxon>Malpighiales</taxon>
        <taxon>Euphorbiaceae</taxon>
        <taxon>Crotonoideae</taxon>
        <taxon>Micrandreae</taxon>
        <taxon>Hevea</taxon>
    </lineage>
</organism>
<dbReference type="AlphaFoldDB" id="A0A6A6LER6"/>
<evidence type="ECO:0000259" key="4">
    <source>
        <dbReference type="PROSITE" id="PS01031"/>
    </source>
</evidence>
<evidence type="ECO:0000313" key="6">
    <source>
        <dbReference type="Proteomes" id="UP000467840"/>
    </source>
</evidence>
<dbReference type="InterPro" id="IPR002068">
    <property type="entry name" value="A-crystallin/Hsp20_dom"/>
</dbReference>
<keyword evidence="6" id="KW-1185">Reference proteome</keyword>
<evidence type="ECO:0000256" key="3">
    <source>
        <dbReference type="RuleBase" id="RU003616"/>
    </source>
</evidence>
<name>A0A6A6LER6_HEVBR</name>
<evidence type="ECO:0000256" key="2">
    <source>
        <dbReference type="PROSITE-ProRule" id="PRU00285"/>
    </source>
</evidence>
<dbReference type="SUPFAM" id="SSF49764">
    <property type="entry name" value="HSP20-like chaperones"/>
    <property type="match status" value="1"/>
</dbReference>
<dbReference type="Gene3D" id="2.60.40.790">
    <property type="match status" value="1"/>
</dbReference>
<dbReference type="Pfam" id="PF00011">
    <property type="entry name" value="HSP20"/>
    <property type="match status" value="1"/>
</dbReference>
<protein>
    <recommendedName>
        <fullName evidence="4">SHSP domain-containing protein</fullName>
    </recommendedName>
</protein>
<proteinExistence type="inferred from homology"/>
<sequence length="233" mass="25853">MATSTLSWSAAPFVSKKPANISTKGMAPCSLSFQRRGSNMGRPARLCLVRAQAGENKDTSVDVQVSNQGNQGLAVDKRPRTLAVDVSPFGLLDPFSPMRTMRQMLDTMDRIFEDAMTLPGSRSRTAAGEARAPWDIKDDEKEIKMRFDMPGLSKEDVKVSVEDDVLVIKGEHKKEEGGDDSWSSRSFSSYDTRLKLPDNCEKDRIKAELKNGVLFISIPKTQVERKVIGVEIQ</sequence>
<dbReference type="CDD" id="cd06464">
    <property type="entry name" value="ACD_sHsps-like"/>
    <property type="match status" value="1"/>
</dbReference>
<dbReference type="GO" id="GO:0009408">
    <property type="term" value="P:response to heat"/>
    <property type="evidence" value="ECO:0007669"/>
    <property type="project" value="InterPro"/>
</dbReference>
<evidence type="ECO:0000256" key="1">
    <source>
        <dbReference type="ARBA" id="ARBA00023016"/>
    </source>
</evidence>
<dbReference type="InterPro" id="IPR044587">
    <property type="entry name" value="HSP21-like"/>
</dbReference>
<accession>A0A6A6LER6</accession>
<reference evidence="5 6" key="1">
    <citation type="journal article" date="2020" name="Mol. Plant">
        <title>The Chromosome-Based Rubber Tree Genome Provides New Insights into Spurge Genome Evolution and Rubber Biosynthesis.</title>
        <authorList>
            <person name="Liu J."/>
            <person name="Shi C."/>
            <person name="Shi C.C."/>
            <person name="Li W."/>
            <person name="Zhang Q.J."/>
            <person name="Zhang Y."/>
            <person name="Li K."/>
            <person name="Lu H.F."/>
            <person name="Shi C."/>
            <person name="Zhu S.T."/>
            <person name="Xiao Z.Y."/>
            <person name="Nan H."/>
            <person name="Yue Y."/>
            <person name="Zhu X.G."/>
            <person name="Wu Y."/>
            <person name="Hong X.N."/>
            <person name="Fan G.Y."/>
            <person name="Tong Y."/>
            <person name="Zhang D."/>
            <person name="Mao C.L."/>
            <person name="Liu Y.L."/>
            <person name="Hao S.J."/>
            <person name="Liu W.Q."/>
            <person name="Lv M.Q."/>
            <person name="Zhang H.B."/>
            <person name="Liu Y."/>
            <person name="Hu-Tang G.R."/>
            <person name="Wang J.P."/>
            <person name="Wang J.H."/>
            <person name="Sun Y.H."/>
            <person name="Ni S.B."/>
            <person name="Chen W.B."/>
            <person name="Zhang X.C."/>
            <person name="Jiao Y.N."/>
            <person name="Eichler E.E."/>
            <person name="Li G.H."/>
            <person name="Liu X."/>
            <person name="Gao L.Z."/>
        </authorList>
    </citation>
    <scope>NUCLEOTIDE SEQUENCE [LARGE SCALE GENOMIC DNA]</scope>
    <source>
        <strain evidence="6">cv. GT1</strain>
        <tissue evidence="5">Leaf</tissue>
    </source>
</reference>
<comment type="caution">
    <text evidence="5">The sequence shown here is derived from an EMBL/GenBank/DDBJ whole genome shotgun (WGS) entry which is preliminary data.</text>
</comment>
<dbReference type="PROSITE" id="PS01031">
    <property type="entry name" value="SHSP"/>
    <property type="match status" value="1"/>
</dbReference>
<dbReference type="PANTHER" id="PTHR46733:SF4">
    <property type="entry name" value="HEAT SHOCK PROTEIN 21, CHLOROPLASTIC"/>
    <property type="match status" value="1"/>
</dbReference>
<feature type="domain" description="SHSP" evidence="4">
    <location>
        <begin position="125"/>
        <end position="233"/>
    </location>
</feature>
<gene>
    <name evidence="5" type="ORF">GH714_032241</name>
</gene>
<comment type="similarity">
    <text evidence="2 3">Belongs to the small heat shock protein (HSP20) family.</text>
</comment>
<dbReference type="FunFam" id="2.60.40.790:FF:000059">
    <property type="entry name" value="26.5 kDa heat shock protein, mitochondrial"/>
    <property type="match status" value="1"/>
</dbReference>
<evidence type="ECO:0000313" key="5">
    <source>
        <dbReference type="EMBL" id="KAF2299494.1"/>
    </source>
</evidence>
<dbReference type="Proteomes" id="UP000467840">
    <property type="component" value="Chromosome 1"/>
</dbReference>
<dbReference type="PANTHER" id="PTHR46733">
    <property type="entry name" value="26.5 KDA HEAT SHOCK PROTEIN, MITOCHONDRIAL"/>
    <property type="match status" value="1"/>
</dbReference>
<dbReference type="EMBL" id="JAAGAX010000011">
    <property type="protein sequence ID" value="KAF2299494.1"/>
    <property type="molecule type" value="Genomic_DNA"/>
</dbReference>
<keyword evidence="1" id="KW-0346">Stress response</keyword>
<dbReference type="InterPro" id="IPR008978">
    <property type="entry name" value="HSP20-like_chaperone"/>
</dbReference>